<sequence>MSSPLGVSTRTICSLPRTR</sequence>
<gene>
    <name evidence="1" type="ORF">OSB1V03_LOCUS19999</name>
</gene>
<accession>A0A7R9QFU1</accession>
<dbReference type="EMBL" id="OC885697">
    <property type="protein sequence ID" value="CAD7644312.1"/>
    <property type="molecule type" value="Genomic_DNA"/>
</dbReference>
<reference evidence="1" key="1">
    <citation type="submission" date="2020-11" db="EMBL/GenBank/DDBJ databases">
        <authorList>
            <person name="Tran Van P."/>
        </authorList>
    </citation>
    <scope>NUCLEOTIDE SEQUENCE</scope>
</reference>
<proteinExistence type="predicted"/>
<dbReference type="Proteomes" id="UP000759131">
    <property type="component" value="Unassembled WGS sequence"/>
</dbReference>
<evidence type="ECO:0000313" key="1">
    <source>
        <dbReference type="EMBL" id="CAD7644312.1"/>
    </source>
</evidence>
<protein>
    <submittedName>
        <fullName evidence="1">Uncharacterized protein</fullName>
    </submittedName>
</protein>
<keyword evidence="2" id="KW-1185">Reference proteome</keyword>
<dbReference type="AlphaFoldDB" id="A0A7R9QFU1"/>
<name>A0A7R9QFU1_9ACAR</name>
<evidence type="ECO:0000313" key="2">
    <source>
        <dbReference type="Proteomes" id="UP000759131"/>
    </source>
</evidence>
<dbReference type="EMBL" id="CAJPIZ010031122">
    <property type="protein sequence ID" value="CAG2120052.1"/>
    <property type="molecule type" value="Genomic_DNA"/>
</dbReference>
<organism evidence="1">
    <name type="scientific">Medioppia subpectinata</name>
    <dbReference type="NCBI Taxonomy" id="1979941"/>
    <lineage>
        <taxon>Eukaryota</taxon>
        <taxon>Metazoa</taxon>
        <taxon>Ecdysozoa</taxon>
        <taxon>Arthropoda</taxon>
        <taxon>Chelicerata</taxon>
        <taxon>Arachnida</taxon>
        <taxon>Acari</taxon>
        <taxon>Acariformes</taxon>
        <taxon>Sarcoptiformes</taxon>
        <taxon>Oribatida</taxon>
        <taxon>Brachypylina</taxon>
        <taxon>Oppioidea</taxon>
        <taxon>Oppiidae</taxon>
        <taxon>Medioppia</taxon>
    </lineage>
</organism>